<evidence type="ECO:0000256" key="1">
    <source>
        <dbReference type="ARBA" id="ARBA00006111"/>
    </source>
</evidence>
<dbReference type="RefSeq" id="XP_014668866.1">
    <property type="nucleotide sequence ID" value="XM_014813380.1"/>
</dbReference>
<dbReference type="PANTHER" id="PTHR31305:SF2">
    <property type="entry name" value="SNARE-ASSOCIATED PROTEIN SNAPIN"/>
    <property type="match status" value="1"/>
</dbReference>
<sequence length="153" mass="17042">MAEHPVSDSDSTYTNDTISERLLDISSRDALADGILGLLKPLVEEVDERVRDTRQSQAELRVQIATLAEELRRVSEDQGFIPLELDNYVKKLTNTKRRAVIVNNILQNVQGRLTKLHNNIAKEAEQKKNQLETSNEPTGGATSVTQSSEGSQQ</sequence>
<keyword evidence="2" id="KW-0175">Coiled coil</keyword>
<feature type="compositionally biased region" description="Polar residues" evidence="4">
    <location>
        <begin position="131"/>
        <end position="153"/>
    </location>
</feature>
<name>A0ABM1E9J5_PRICU</name>
<dbReference type="Pfam" id="PF14712">
    <property type="entry name" value="Snapin_Pallidin"/>
    <property type="match status" value="1"/>
</dbReference>
<evidence type="ECO:0000256" key="4">
    <source>
        <dbReference type="SAM" id="MobiDB-lite"/>
    </source>
</evidence>
<protein>
    <recommendedName>
        <fullName evidence="3">Biogenesis of lysosome-related organelles complex 1 subunit 7</fullName>
    </recommendedName>
</protein>
<comment type="similarity">
    <text evidence="1">Belongs to the SNAPIN family.</text>
</comment>
<feature type="region of interest" description="Disordered" evidence="4">
    <location>
        <begin position="125"/>
        <end position="153"/>
    </location>
</feature>
<dbReference type="InterPro" id="IPR028119">
    <property type="entry name" value="Snapin/Pallidin/Snn1"/>
</dbReference>
<proteinExistence type="inferred from homology"/>
<gene>
    <name evidence="6" type="primary">LOC106810105</name>
</gene>
<dbReference type="GeneID" id="106810105"/>
<evidence type="ECO:0000256" key="2">
    <source>
        <dbReference type="ARBA" id="ARBA00023054"/>
    </source>
</evidence>
<evidence type="ECO:0000313" key="6">
    <source>
        <dbReference type="RefSeq" id="XP_014668866.1"/>
    </source>
</evidence>
<dbReference type="InterPro" id="IPR017246">
    <property type="entry name" value="Snapin"/>
</dbReference>
<evidence type="ECO:0000313" key="5">
    <source>
        <dbReference type="Proteomes" id="UP000695022"/>
    </source>
</evidence>
<reference evidence="6" key="1">
    <citation type="submission" date="2025-08" db="UniProtKB">
        <authorList>
            <consortium name="RefSeq"/>
        </authorList>
    </citation>
    <scope>IDENTIFICATION</scope>
</reference>
<dbReference type="Proteomes" id="UP000695022">
    <property type="component" value="Unplaced"/>
</dbReference>
<evidence type="ECO:0000256" key="3">
    <source>
        <dbReference type="ARBA" id="ARBA00033330"/>
    </source>
</evidence>
<dbReference type="PANTHER" id="PTHR31305">
    <property type="entry name" value="SNARE-ASSOCIATED PROTEIN SNAPIN"/>
    <property type="match status" value="1"/>
</dbReference>
<keyword evidence="5" id="KW-1185">Reference proteome</keyword>
<accession>A0ABM1E9J5</accession>
<organism evidence="5 6">
    <name type="scientific">Priapulus caudatus</name>
    <name type="common">Priapulid worm</name>
    <dbReference type="NCBI Taxonomy" id="37621"/>
    <lineage>
        <taxon>Eukaryota</taxon>
        <taxon>Metazoa</taxon>
        <taxon>Ecdysozoa</taxon>
        <taxon>Scalidophora</taxon>
        <taxon>Priapulida</taxon>
        <taxon>Priapulimorpha</taxon>
        <taxon>Priapulimorphida</taxon>
        <taxon>Priapulidae</taxon>
        <taxon>Priapulus</taxon>
    </lineage>
</organism>